<organism evidence="3 4">
    <name type="scientific">Cafeteria roenbergensis</name>
    <name type="common">Marine flagellate</name>
    <dbReference type="NCBI Taxonomy" id="33653"/>
    <lineage>
        <taxon>Eukaryota</taxon>
        <taxon>Sar</taxon>
        <taxon>Stramenopiles</taxon>
        <taxon>Bigyra</taxon>
        <taxon>Opalozoa</taxon>
        <taxon>Bicosoecida</taxon>
        <taxon>Cafeteriaceae</taxon>
        <taxon>Cafeteria</taxon>
    </lineage>
</organism>
<dbReference type="OrthoDB" id="329139at2759"/>
<keyword evidence="2" id="KW-0539">Nucleus</keyword>
<evidence type="ECO:0000256" key="2">
    <source>
        <dbReference type="RuleBase" id="RU004398"/>
    </source>
</evidence>
<dbReference type="InterPro" id="IPR013926">
    <property type="entry name" value="CGI121/TPRKB"/>
</dbReference>
<sequence>MAAAVVPRDAAEKLLRLRLDPFSDLTLECAMVSTASSPSAVSAACGPGPGECALLRAETIASLDVLRFAAARAVYMTKAGRSRAKSLQSELMTSVSPVSSFHEAVRRFGPRAGFEGPLLAARIVSAEGAPRNPILPSSASADVWLAGLAAACGGGGLVGGSEISDRLASLASTAEGARAVAAAFKLGTAKSGGPAVAPSSPSELAEACICVIGTTE</sequence>
<protein>
    <submittedName>
        <fullName evidence="3">Uncharacterized protein</fullName>
    </submittedName>
</protein>
<dbReference type="SUPFAM" id="SSF143870">
    <property type="entry name" value="PF0523-like"/>
    <property type="match status" value="1"/>
</dbReference>
<dbReference type="Pfam" id="PF08617">
    <property type="entry name" value="CGI-121"/>
    <property type="match status" value="1"/>
</dbReference>
<accession>A0A5A8ELK6</accession>
<comment type="caution">
    <text evidence="3">The sequence shown here is derived from an EMBL/GenBank/DDBJ whole genome shotgun (WGS) entry which is preliminary data.</text>
</comment>
<reference evidence="3 4" key="1">
    <citation type="submission" date="2019-07" db="EMBL/GenBank/DDBJ databases">
        <title>Genomes of Cafeteria roenbergensis.</title>
        <authorList>
            <person name="Fischer M.G."/>
            <person name="Hackl T."/>
            <person name="Roman M."/>
        </authorList>
    </citation>
    <scope>NUCLEOTIDE SEQUENCE [LARGE SCALE GENOMIC DNA]</scope>
    <source>
        <strain evidence="3 4">E4-10P</strain>
    </source>
</reference>
<proteinExistence type="inferred from homology"/>
<comment type="similarity">
    <text evidence="1 2">Belongs to the CGI121/TPRKB family.</text>
</comment>
<dbReference type="Gene3D" id="3.30.2380.10">
    <property type="entry name" value="CGI121/TPRKB"/>
    <property type="match status" value="1"/>
</dbReference>
<gene>
    <name evidence="3" type="ORF">FNF27_00526</name>
</gene>
<evidence type="ECO:0000256" key="1">
    <source>
        <dbReference type="ARBA" id="ARBA00005546"/>
    </source>
</evidence>
<dbReference type="InterPro" id="IPR036504">
    <property type="entry name" value="CGI121/TPRKB_sf"/>
</dbReference>
<dbReference type="Proteomes" id="UP000322899">
    <property type="component" value="Unassembled WGS sequence"/>
</dbReference>
<evidence type="ECO:0000313" key="4">
    <source>
        <dbReference type="Proteomes" id="UP000322899"/>
    </source>
</evidence>
<name>A0A5A8ELK6_CAFRO</name>
<dbReference type="EMBL" id="VLTO01000002">
    <property type="protein sequence ID" value="KAA0177978.1"/>
    <property type="molecule type" value="Genomic_DNA"/>
</dbReference>
<dbReference type="AlphaFoldDB" id="A0A5A8ELK6"/>
<evidence type="ECO:0000313" key="3">
    <source>
        <dbReference type="EMBL" id="KAA0177978.1"/>
    </source>
</evidence>